<name>A0ACC1MH01_9APHY</name>
<dbReference type="EMBL" id="JANSHE010006703">
    <property type="protein sequence ID" value="KAJ2966297.1"/>
    <property type="molecule type" value="Genomic_DNA"/>
</dbReference>
<proteinExistence type="predicted"/>
<sequence length="198" mass="21816">MDLVFDDHPAGANEEIAYAPLRVRRRHSLRHQLDLNDVANSVLRIIYDTSSLEGQMARRPVVFTSFTPDICAALNWKQPNYPVFLASQCGSIAAHLECDRAEHDNVHDYRLWSLDAAVEFSKMNNLLGVILDAGLLARVPSLIQGVKDYGLLVGTFGLSEDIERLPSSAGSEANGVDAVLHDGVLTYFNHGKRGMQGI</sequence>
<protein>
    <submittedName>
        <fullName evidence="1">Uncharacterized protein</fullName>
    </submittedName>
</protein>
<organism evidence="1 2">
    <name type="scientific">Trametes sanguinea</name>
    <dbReference type="NCBI Taxonomy" id="158606"/>
    <lineage>
        <taxon>Eukaryota</taxon>
        <taxon>Fungi</taxon>
        <taxon>Dikarya</taxon>
        <taxon>Basidiomycota</taxon>
        <taxon>Agaricomycotina</taxon>
        <taxon>Agaricomycetes</taxon>
        <taxon>Polyporales</taxon>
        <taxon>Polyporaceae</taxon>
        <taxon>Trametes</taxon>
    </lineage>
</organism>
<evidence type="ECO:0000313" key="2">
    <source>
        <dbReference type="Proteomes" id="UP001144978"/>
    </source>
</evidence>
<reference evidence="1" key="1">
    <citation type="submission" date="2022-08" db="EMBL/GenBank/DDBJ databases">
        <title>Genome Sequence of Pycnoporus sanguineus.</title>
        <authorList>
            <person name="Buettner E."/>
        </authorList>
    </citation>
    <scope>NUCLEOTIDE SEQUENCE</scope>
    <source>
        <strain evidence="1">CG-C14</strain>
    </source>
</reference>
<comment type="caution">
    <text evidence="1">The sequence shown here is derived from an EMBL/GenBank/DDBJ whole genome shotgun (WGS) entry which is preliminary data.</text>
</comment>
<keyword evidence="2" id="KW-1185">Reference proteome</keyword>
<dbReference type="Proteomes" id="UP001144978">
    <property type="component" value="Unassembled WGS sequence"/>
</dbReference>
<gene>
    <name evidence="1" type="ORF">NUW54_g13850</name>
</gene>
<accession>A0ACC1MH01</accession>
<evidence type="ECO:0000313" key="1">
    <source>
        <dbReference type="EMBL" id="KAJ2966297.1"/>
    </source>
</evidence>